<feature type="region of interest" description="Disordered" evidence="10">
    <location>
        <begin position="1"/>
        <end position="34"/>
    </location>
</feature>
<dbReference type="PROSITE" id="PS51873">
    <property type="entry name" value="TRIAD"/>
    <property type="match status" value="1"/>
</dbReference>
<dbReference type="EMBL" id="QUSY01000092">
    <property type="protein sequence ID" value="RHY33126.1"/>
    <property type="molecule type" value="Genomic_DNA"/>
</dbReference>
<evidence type="ECO:0000256" key="3">
    <source>
        <dbReference type="ARBA" id="ARBA00022679"/>
    </source>
</evidence>
<feature type="compositionally biased region" description="Low complexity" evidence="10">
    <location>
        <begin position="11"/>
        <end position="24"/>
    </location>
</feature>
<comment type="caution">
    <text evidence="14">The sequence shown here is derived from an EMBL/GenBank/DDBJ whole genome shotgun (WGS) entry which is preliminary data.</text>
</comment>
<dbReference type="GO" id="GO:0008270">
    <property type="term" value="F:zinc ion binding"/>
    <property type="evidence" value="ECO:0007669"/>
    <property type="project" value="UniProtKB-KW"/>
</dbReference>
<protein>
    <recommendedName>
        <fullName evidence="2">RBR-type E3 ubiquitin transferase</fullName>
        <ecNumber evidence="2">2.3.2.31</ecNumber>
    </recommendedName>
</protein>
<evidence type="ECO:0000256" key="11">
    <source>
        <dbReference type="SAM" id="Phobius"/>
    </source>
</evidence>
<dbReference type="InterPro" id="IPR001841">
    <property type="entry name" value="Znf_RING"/>
</dbReference>
<dbReference type="SUPFAM" id="SSF57850">
    <property type="entry name" value="RING/U-box"/>
    <property type="match status" value="2"/>
</dbReference>
<gene>
    <name evidence="14" type="ORF">DYB32_001976</name>
</gene>
<evidence type="ECO:0000313" key="14">
    <source>
        <dbReference type="EMBL" id="RHY33126.1"/>
    </source>
</evidence>
<evidence type="ECO:0000256" key="6">
    <source>
        <dbReference type="ARBA" id="ARBA00022771"/>
    </source>
</evidence>
<evidence type="ECO:0000256" key="7">
    <source>
        <dbReference type="ARBA" id="ARBA00022786"/>
    </source>
</evidence>
<evidence type="ECO:0000256" key="9">
    <source>
        <dbReference type="PROSITE-ProRule" id="PRU00175"/>
    </source>
</evidence>
<evidence type="ECO:0000259" key="12">
    <source>
        <dbReference type="PROSITE" id="PS50089"/>
    </source>
</evidence>
<dbReference type="GO" id="GO:0061630">
    <property type="term" value="F:ubiquitin protein ligase activity"/>
    <property type="evidence" value="ECO:0007669"/>
    <property type="project" value="UniProtKB-EC"/>
</dbReference>
<dbReference type="InterPro" id="IPR044066">
    <property type="entry name" value="TRIAD_supradom"/>
</dbReference>
<evidence type="ECO:0000256" key="5">
    <source>
        <dbReference type="ARBA" id="ARBA00022737"/>
    </source>
</evidence>
<reference evidence="14 15" key="1">
    <citation type="submission" date="2018-08" db="EMBL/GenBank/DDBJ databases">
        <title>Aphanomyces genome sequencing and annotation.</title>
        <authorList>
            <person name="Minardi D."/>
            <person name="Oidtmann B."/>
            <person name="Van Der Giezen M."/>
            <person name="Studholme D.J."/>
        </authorList>
    </citation>
    <scope>NUCLEOTIDE SEQUENCE [LARGE SCALE GENOMIC DNA]</scope>
    <source>
        <strain evidence="14 15">NJM0002</strain>
    </source>
</reference>
<name>A0A3R6WRB9_9STRA</name>
<sequence length="315" mass="34309">MLHTGRPVHRSPPAASLDAAAPHDPSGPPSTKRHHPPLSCAVCLDELHDSTSAATATYVCGVCGASVCHDCMLQYVHMTIAETGRSRRRRAMRLTCPGVRCPAMLSPDTVVPYTSHDDYQVYVDLVDAAATPIECPRCEGRDVTVAGRKLTCATCHVSSCNHCGDPYHLFGCRQDKAFQRWKQHNDVRTCPQCHAAIEKTGGCTHMTCIYCAFDFCWLCRVEWQDHADVMCKPRAFLTSTSTSLGPTAPVRAVTKAVVVVAAVAVVAVGVGVATVLVAPPLLFANSAKTWWRRQKQGKSLKALKQRRDLKLDATE</sequence>
<dbReference type="EC" id="2.3.2.31" evidence="2"/>
<dbReference type="VEuPathDB" id="FungiDB:H310_02686"/>
<dbReference type="InterPro" id="IPR031127">
    <property type="entry name" value="E3_UB_ligase_RBR"/>
</dbReference>
<evidence type="ECO:0000256" key="8">
    <source>
        <dbReference type="ARBA" id="ARBA00022833"/>
    </source>
</evidence>
<evidence type="ECO:0000313" key="15">
    <source>
        <dbReference type="Proteomes" id="UP000285060"/>
    </source>
</evidence>
<keyword evidence="11" id="KW-0812">Transmembrane</keyword>
<keyword evidence="3" id="KW-0808">Transferase</keyword>
<dbReference type="InterPro" id="IPR002867">
    <property type="entry name" value="IBR_dom"/>
</dbReference>
<dbReference type="Gene3D" id="1.20.120.1750">
    <property type="match status" value="1"/>
</dbReference>
<comment type="catalytic activity">
    <reaction evidence="1">
        <text>[E2 ubiquitin-conjugating enzyme]-S-ubiquitinyl-L-cysteine + [acceptor protein]-L-lysine = [E2 ubiquitin-conjugating enzyme]-L-cysteine + [acceptor protein]-N(6)-ubiquitinyl-L-lysine.</text>
        <dbReference type="EC" id="2.3.2.31"/>
    </reaction>
</comment>
<dbReference type="PROSITE" id="PS50089">
    <property type="entry name" value="ZF_RING_2"/>
    <property type="match status" value="1"/>
</dbReference>
<dbReference type="Gene3D" id="3.30.40.10">
    <property type="entry name" value="Zinc/RING finger domain, C3HC4 (zinc finger)"/>
    <property type="match status" value="1"/>
</dbReference>
<evidence type="ECO:0000256" key="1">
    <source>
        <dbReference type="ARBA" id="ARBA00001798"/>
    </source>
</evidence>
<keyword evidence="15" id="KW-1185">Reference proteome</keyword>
<accession>A0A3R6WRB9</accession>
<evidence type="ECO:0000256" key="10">
    <source>
        <dbReference type="SAM" id="MobiDB-lite"/>
    </source>
</evidence>
<keyword evidence="6 9" id="KW-0863">Zinc-finger</keyword>
<evidence type="ECO:0000259" key="13">
    <source>
        <dbReference type="PROSITE" id="PS51873"/>
    </source>
</evidence>
<keyword evidence="11" id="KW-0472">Membrane</keyword>
<keyword evidence="11" id="KW-1133">Transmembrane helix</keyword>
<feature type="transmembrane region" description="Helical" evidence="11">
    <location>
        <begin position="256"/>
        <end position="283"/>
    </location>
</feature>
<feature type="domain" description="RING-type" evidence="13">
    <location>
        <begin position="36"/>
        <end position="235"/>
    </location>
</feature>
<evidence type="ECO:0000256" key="2">
    <source>
        <dbReference type="ARBA" id="ARBA00012251"/>
    </source>
</evidence>
<proteinExistence type="predicted"/>
<dbReference type="SMART" id="SM00647">
    <property type="entry name" value="IBR"/>
    <property type="match status" value="1"/>
</dbReference>
<dbReference type="AlphaFoldDB" id="A0A3R6WRB9"/>
<keyword evidence="8" id="KW-0862">Zinc</keyword>
<dbReference type="Proteomes" id="UP000285060">
    <property type="component" value="Unassembled WGS sequence"/>
</dbReference>
<dbReference type="GO" id="GO:0016567">
    <property type="term" value="P:protein ubiquitination"/>
    <property type="evidence" value="ECO:0007669"/>
    <property type="project" value="InterPro"/>
</dbReference>
<feature type="domain" description="RING-type" evidence="12">
    <location>
        <begin position="40"/>
        <end position="100"/>
    </location>
</feature>
<evidence type="ECO:0000256" key="4">
    <source>
        <dbReference type="ARBA" id="ARBA00022723"/>
    </source>
</evidence>
<dbReference type="PANTHER" id="PTHR11685">
    <property type="entry name" value="RBR FAMILY RING FINGER AND IBR DOMAIN-CONTAINING"/>
    <property type="match status" value="1"/>
</dbReference>
<organism evidence="14 15">
    <name type="scientific">Aphanomyces invadans</name>
    <dbReference type="NCBI Taxonomy" id="157072"/>
    <lineage>
        <taxon>Eukaryota</taxon>
        <taxon>Sar</taxon>
        <taxon>Stramenopiles</taxon>
        <taxon>Oomycota</taxon>
        <taxon>Saprolegniomycetes</taxon>
        <taxon>Saprolegniales</taxon>
        <taxon>Verrucalvaceae</taxon>
        <taxon>Aphanomyces</taxon>
    </lineage>
</organism>
<keyword evidence="5" id="KW-0677">Repeat</keyword>
<dbReference type="InterPro" id="IPR013083">
    <property type="entry name" value="Znf_RING/FYVE/PHD"/>
</dbReference>
<keyword evidence="4" id="KW-0479">Metal-binding</keyword>
<dbReference type="Pfam" id="PF22191">
    <property type="entry name" value="IBR_1"/>
    <property type="match status" value="1"/>
</dbReference>
<keyword evidence="7" id="KW-0833">Ubl conjugation pathway</keyword>